<feature type="transmembrane region" description="Helical" evidence="8">
    <location>
        <begin position="92"/>
        <end position="110"/>
    </location>
</feature>
<evidence type="ECO:0000256" key="6">
    <source>
        <dbReference type="ARBA" id="ARBA00023136"/>
    </source>
</evidence>
<evidence type="ECO:0000313" key="10">
    <source>
        <dbReference type="EMBL" id="NKY01261.1"/>
    </source>
</evidence>
<feature type="transmembrane region" description="Helical" evidence="8">
    <location>
        <begin position="312"/>
        <end position="336"/>
    </location>
</feature>
<dbReference type="Gene3D" id="1.20.1250.20">
    <property type="entry name" value="MFS general substrate transporter like domains"/>
    <property type="match status" value="2"/>
</dbReference>
<evidence type="ECO:0000256" key="7">
    <source>
        <dbReference type="SAM" id="MobiDB-lite"/>
    </source>
</evidence>
<feature type="transmembrane region" description="Helical" evidence="8">
    <location>
        <begin position="269"/>
        <end position="292"/>
    </location>
</feature>
<feature type="transmembrane region" description="Helical" evidence="8">
    <location>
        <begin position="54"/>
        <end position="80"/>
    </location>
</feature>
<organism evidence="10 11">
    <name type="scientific">Gordonia polyisoprenivorans</name>
    <dbReference type="NCBI Taxonomy" id="84595"/>
    <lineage>
        <taxon>Bacteria</taxon>
        <taxon>Bacillati</taxon>
        <taxon>Actinomycetota</taxon>
        <taxon>Actinomycetes</taxon>
        <taxon>Mycobacteriales</taxon>
        <taxon>Gordoniaceae</taxon>
        <taxon>Gordonia</taxon>
    </lineage>
</organism>
<keyword evidence="4 8" id="KW-0812">Transmembrane</keyword>
<name>A0A846WLT2_9ACTN</name>
<feature type="transmembrane region" description="Helical" evidence="8">
    <location>
        <begin position="146"/>
        <end position="170"/>
    </location>
</feature>
<evidence type="ECO:0000256" key="8">
    <source>
        <dbReference type="SAM" id="Phobius"/>
    </source>
</evidence>
<feature type="transmembrane region" description="Helical" evidence="8">
    <location>
        <begin position="243"/>
        <end position="263"/>
    </location>
</feature>
<feature type="region of interest" description="Disordered" evidence="7">
    <location>
        <begin position="13"/>
        <end position="33"/>
    </location>
</feature>
<dbReference type="InterPro" id="IPR020846">
    <property type="entry name" value="MFS_dom"/>
</dbReference>
<comment type="caution">
    <text evidence="10">The sequence shown here is derived from an EMBL/GenBank/DDBJ whole genome shotgun (WGS) entry which is preliminary data.</text>
</comment>
<dbReference type="PROSITE" id="PS00216">
    <property type="entry name" value="SUGAR_TRANSPORT_1"/>
    <property type="match status" value="1"/>
</dbReference>
<sequence length="541" mass="55956">MIGMAFTDRKVVSPAVPGHTGAPRAPHDASPLDPADHVAAGHVTTGSGWPARTWILLVVLAGALFLDGLDVSMVGVALPSIGSDLGMGQSELQWIVSGYVLGYGGLLMLGGRVSDLLGRRRVFLVALGVFAVASVASAVVDIDMLIVALRFIKGVAAAFTVPAGLSIITTTFAEGPARNRALSIYTVCGASGFSLGLVFGGLLTEWSWRATLMFPGPVAIGLFFAGLRVIPRGERVAFRWAQFDVLGAATSTGALLLLVFAVVRAPEIGWASTATIGTFVASAVLAVAFLVIEIRHRHPLVRLGILRSYLLVHANISGALMFGGYVAFQFVVTLYLQDSLGWTPLAMALGFLPAGLIVAASATRMDRVLDRVPTPLLMVLGFAAFLGGYLWFARAQPGMAYADFLLPTIILLGIGFALTFPSVTSQGTAGVDDDEQGLASGLVNTSVQIGGAVMLAVVTAVLSSSGEHNRPGELLGGMTTAIWLVSALSVIGLVGAVAVSWFGRRDAAAGGGRSGEPRDEPAASPAAAVAEVSVPQPCAHC</sequence>
<evidence type="ECO:0000256" key="1">
    <source>
        <dbReference type="ARBA" id="ARBA00004651"/>
    </source>
</evidence>
<evidence type="ECO:0000256" key="3">
    <source>
        <dbReference type="ARBA" id="ARBA00022475"/>
    </source>
</evidence>
<dbReference type="Proteomes" id="UP000563898">
    <property type="component" value="Unassembled WGS sequence"/>
</dbReference>
<protein>
    <submittedName>
        <fullName evidence="10">MFS transporter</fullName>
    </submittedName>
</protein>
<dbReference type="PROSITE" id="PS50850">
    <property type="entry name" value="MFS"/>
    <property type="match status" value="1"/>
</dbReference>
<feature type="compositionally biased region" description="Low complexity" evidence="7">
    <location>
        <begin position="522"/>
        <end position="535"/>
    </location>
</feature>
<evidence type="ECO:0000256" key="2">
    <source>
        <dbReference type="ARBA" id="ARBA00022448"/>
    </source>
</evidence>
<feature type="region of interest" description="Disordered" evidence="7">
    <location>
        <begin position="509"/>
        <end position="536"/>
    </location>
</feature>
<dbReference type="SUPFAM" id="SSF103473">
    <property type="entry name" value="MFS general substrate transporter"/>
    <property type="match status" value="1"/>
</dbReference>
<keyword evidence="6 8" id="KW-0472">Membrane</keyword>
<reference evidence="10 11" key="1">
    <citation type="submission" date="2020-04" db="EMBL/GenBank/DDBJ databases">
        <title>MicrobeNet Type strains.</title>
        <authorList>
            <person name="Nicholson A.C."/>
        </authorList>
    </citation>
    <scope>NUCLEOTIDE SEQUENCE [LARGE SCALE GENOMIC DNA]</scope>
    <source>
        <strain evidence="10 11">ATCC BAA-14</strain>
    </source>
</reference>
<dbReference type="Pfam" id="PF07690">
    <property type="entry name" value="MFS_1"/>
    <property type="match status" value="1"/>
</dbReference>
<proteinExistence type="predicted"/>
<feature type="transmembrane region" description="Helical" evidence="8">
    <location>
        <begin position="342"/>
        <end position="362"/>
    </location>
</feature>
<dbReference type="PANTHER" id="PTHR42718:SF46">
    <property type="entry name" value="BLR6921 PROTEIN"/>
    <property type="match status" value="1"/>
</dbReference>
<comment type="subcellular location">
    <subcellularLocation>
        <location evidence="1">Cell membrane</location>
        <topology evidence="1">Multi-pass membrane protein</topology>
    </subcellularLocation>
</comment>
<dbReference type="RefSeq" id="WP_020171749.1">
    <property type="nucleotide sequence ID" value="NZ_CP085887.1"/>
</dbReference>
<dbReference type="InterPro" id="IPR011701">
    <property type="entry name" value="MFS"/>
</dbReference>
<feature type="transmembrane region" description="Helical" evidence="8">
    <location>
        <begin position="182"/>
        <end position="204"/>
    </location>
</feature>
<dbReference type="CDD" id="cd17321">
    <property type="entry name" value="MFS_MMR_MDR_like"/>
    <property type="match status" value="1"/>
</dbReference>
<feature type="transmembrane region" description="Helical" evidence="8">
    <location>
        <begin position="398"/>
        <end position="420"/>
    </location>
</feature>
<evidence type="ECO:0000259" key="9">
    <source>
        <dbReference type="PROSITE" id="PS50850"/>
    </source>
</evidence>
<dbReference type="InterPro" id="IPR005829">
    <property type="entry name" value="Sugar_transporter_CS"/>
</dbReference>
<feature type="transmembrane region" description="Helical" evidence="8">
    <location>
        <begin position="122"/>
        <end position="140"/>
    </location>
</feature>
<dbReference type="GO" id="GO:0005886">
    <property type="term" value="C:plasma membrane"/>
    <property type="evidence" value="ECO:0007669"/>
    <property type="project" value="UniProtKB-SubCell"/>
</dbReference>
<dbReference type="InterPro" id="IPR036259">
    <property type="entry name" value="MFS_trans_sf"/>
</dbReference>
<feature type="transmembrane region" description="Helical" evidence="8">
    <location>
        <begin position="210"/>
        <end position="231"/>
    </location>
</feature>
<keyword evidence="2" id="KW-0813">Transport</keyword>
<evidence type="ECO:0000256" key="4">
    <source>
        <dbReference type="ARBA" id="ARBA00022692"/>
    </source>
</evidence>
<feature type="transmembrane region" description="Helical" evidence="8">
    <location>
        <begin position="374"/>
        <end position="392"/>
    </location>
</feature>
<evidence type="ECO:0000256" key="5">
    <source>
        <dbReference type="ARBA" id="ARBA00022989"/>
    </source>
</evidence>
<feature type="domain" description="Major facilitator superfamily (MFS) profile" evidence="9">
    <location>
        <begin position="56"/>
        <end position="504"/>
    </location>
</feature>
<feature type="transmembrane region" description="Helical" evidence="8">
    <location>
        <begin position="441"/>
        <end position="462"/>
    </location>
</feature>
<dbReference type="EMBL" id="JAAXPC010000003">
    <property type="protein sequence ID" value="NKY01261.1"/>
    <property type="molecule type" value="Genomic_DNA"/>
</dbReference>
<dbReference type="PANTHER" id="PTHR42718">
    <property type="entry name" value="MAJOR FACILITATOR SUPERFAMILY MULTIDRUG TRANSPORTER MFSC"/>
    <property type="match status" value="1"/>
</dbReference>
<gene>
    <name evidence="10" type="ORF">HGA05_06715</name>
</gene>
<accession>A0A846WLT2</accession>
<keyword evidence="3" id="KW-1003">Cell membrane</keyword>
<evidence type="ECO:0000313" key="11">
    <source>
        <dbReference type="Proteomes" id="UP000563898"/>
    </source>
</evidence>
<dbReference type="AlphaFoldDB" id="A0A846WLT2"/>
<keyword evidence="5 8" id="KW-1133">Transmembrane helix</keyword>
<dbReference type="GO" id="GO:0022857">
    <property type="term" value="F:transmembrane transporter activity"/>
    <property type="evidence" value="ECO:0007669"/>
    <property type="project" value="InterPro"/>
</dbReference>
<feature type="transmembrane region" description="Helical" evidence="8">
    <location>
        <begin position="482"/>
        <end position="503"/>
    </location>
</feature>